<feature type="domain" description="Aldehyde dehydrogenase" evidence="2">
    <location>
        <begin position="18"/>
        <end position="486"/>
    </location>
</feature>
<evidence type="ECO:0000256" key="1">
    <source>
        <dbReference type="ARBA" id="ARBA00023002"/>
    </source>
</evidence>
<proteinExistence type="predicted"/>
<dbReference type="InterPro" id="IPR016161">
    <property type="entry name" value="Ald_DH/histidinol_DH"/>
</dbReference>
<dbReference type="InterPro" id="IPR016163">
    <property type="entry name" value="Ald_DH_C"/>
</dbReference>
<evidence type="ECO:0000259" key="2">
    <source>
        <dbReference type="Pfam" id="PF00171"/>
    </source>
</evidence>
<comment type="caution">
    <text evidence="3">The sequence shown here is derived from an EMBL/GenBank/DDBJ whole genome shotgun (WGS) entry which is preliminary data.</text>
</comment>
<dbReference type="InterPro" id="IPR016162">
    <property type="entry name" value="Ald_DH_N"/>
</dbReference>
<dbReference type="InterPro" id="IPR044151">
    <property type="entry name" value="ALDH_KGSADH"/>
</dbReference>
<dbReference type="CDD" id="cd07129">
    <property type="entry name" value="ALDH_KGSADH"/>
    <property type="match status" value="1"/>
</dbReference>
<dbReference type="PANTHER" id="PTHR43353">
    <property type="entry name" value="SUCCINATE-SEMIALDEHYDE DEHYDROGENASE, MITOCHONDRIAL"/>
    <property type="match status" value="1"/>
</dbReference>
<dbReference type="Gene3D" id="3.40.605.10">
    <property type="entry name" value="Aldehyde Dehydrogenase, Chain A, domain 1"/>
    <property type="match status" value="1"/>
</dbReference>
<keyword evidence="1" id="KW-0560">Oxidoreductase</keyword>
<keyword evidence="4" id="KW-1185">Reference proteome</keyword>
<dbReference type="Gene3D" id="3.40.309.10">
    <property type="entry name" value="Aldehyde Dehydrogenase, Chain A, domain 2"/>
    <property type="match status" value="1"/>
</dbReference>
<name>A0A0L8AHB1_9BACT</name>
<dbReference type="OrthoDB" id="9770537at2"/>
<accession>A0A0L8AHB1</accession>
<reference evidence="4" key="1">
    <citation type="submission" date="2014-11" db="EMBL/GenBank/DDBJ databases">
        <title>Genome sequencing of Roseivirga sp. D-25.</title>
        <authorList>
            <person name="Selvaratnam C."/>
            <person name="Thevarajoo S."/>
            <person name="Goh K.M."/>
            <person name="Eee R."/>
            <person name="Chan K.-G."/>
            <person name="Chong C.S."/>
        </authorList>
    </citation>
    <scope>NUCLEOTIDE SEQUENCE [LARGE SCALE GENOMIC DNA]</scope>
    <source>
        <strain evidence="4">D-25</strain>
    </source>
</reference>
<dbReference type="InterPro" id="IPR050740">
    <property type="entry name" value="Aldehyde_DH_Superfamily"/>
</dbReference>
<evidence type="ECO:0000313" key="4">
    <source>
        <dbReference type="Proteomes" id="UP000036908"/>
    </source>
</evidence>
<dbReference type="GO" id="GO:0016620">
    <property type="term" value="F:oxidoreductase activity, acting on the aldehyde or oxo group of donors, NAD or NADP as acceptor"/>
    <property type="evidence" value="ECO:0007669"/>
    <property type="project" value="InterPro"/>
</dbReference>
<gene>
    <name evidence="3" type="ORF">OB69_16430</name>
</gene>
<dbReference type="InterPro" id="IPR015590">
    <property type="entry name" value="Aldehyde_DH_dom"/>
</dbReference>
<dbReference type="Proteomes" id="UP000036908">
    <property type="component" value="Unassembled WGS sequence"/>
</dbReference>
<dbReference type="Pfam" id="PF00171">
    <property type="entry name" value="Aldedh"/>
    <property type="match status" value="1"/>
</dbReference>
<dbReference type="EMBL" id="JSVA01000020">
    <property type="protein sequence ID" value="KOF01627.1"/>
    <property type="molecule type" value="Genomic_DNA"/>
</dbReference>
<sequence length="522" mass="55431">MIKGTNFIGSTPSKEGTEQLFAHNPANGEAFPESFSVATSSEIDDAIAKATQAFQVYKSIAPSKKADFLDAIADEIMALGDALVSRACGESGLPEGRIQGERGRTCNQLKMFANLVREGSWVNATIDTAIPDRAPVPKPDLRKMEVAIGPVAIFGASNFPLAFSTAGGDTASALAAGNPVIIKGHESHLGTNEMVSQAILKAAQKTGMPEGVFSMVNGGIPVGQQLVKHPQIKAVGFTGSFRGGKALFDLANRRDEPIPVYAEMGSINPTFIFPNKLKESPADLGKTVAASVSMGVGQFCTNPGLLVGIQSPELEAFSSALSQALAETAPSTMLNEGIAKSYYANRKALLEQKGVTLSGNAIETEDNGGQGLTASVPASEFLKNTKLHEEIFGPFTLLVICENESEIKQVAQSLQGQLTGTLLATESDMMENAETIDMLAQKVGRILFNGMPTGVEVCPAMHHGGPFPASTNGKYTSVGTDAIYRFTRSICYQNWPDQMLPAELKAGNPMGIWRKVDNELRR</sequence>
<dbReference type="AlphaFoldDB" id="A0A0L8AHB1"/>
<dbReference type="RefSeq" id="WP_053224842.1">
    <property type="nucleotide sequence ID" value="NZ_JSVA01000020.1"/>
</dbReference>
<evidence type="ECO:0000313" key="3">
    <source>
        <dbReference type="EMBL" id="KOF01627.1"/>
    </source>
</evidence>
<dbReference type="PATRIC" id="fig|1566026.4.peg.1718"/>
<dbReference type="SUPFAM" id="SSF53720">
    <property type="entry name" value="ALDH-like"/>
    <property type="match status" value="1"/>
</dbReference>
<protein>
    <recommendedName>
        <fullName evidence="2">Aldehyde dehydrogenase domain-containing protein</fullName>
    </recommendedName>
</protein>
<dbReference type="PANTHER" id="PTHR43353:SF3">
    <property type="entry name" value="ALDEHYDE DEHYDROGENASE-RELATED"/>
    <property type="match status" value="1"/>
</dbReference>
<organism evidence="3 4">
    <name type="scientific">Roseivirga seohaensis subsp. aquiponti</name>
    <dbReference type="NCBI Taxonomy" id="1566026"/>
    <lineage>
        <taxon>Bacteria</taxon>
        <taxon>Pseudomonadati</taxon>
        <taxon>Bacteroidota</taxon>
        <taxon>Cytophagia</taxon>
        <taxon>Cytophagales</taxon>
        <taxon>Roseivirgaceae</taxon>
        <taxon>Roseivirga</taxon>
    </lineage>
</organism>